<comment type="caution">
    <text evidence="1">The sequence shown here is derived from an EMBL/GenBank/DDBJ whole genome shotgun (WGS) entry which is preliminary data.</text>
</comment>
<accession>A0A3E0VCA1</accession>
<evidence type="ECO:0000313" key="2">
    <source>
        <dbReference type="Proteomes" id="UP000256709"/>
    </source>
</evidence>
<dbReference type="Proteomes" id="UP000256709">
    <property type="component" value="Unassembled WGS sequence"/>
</dbReference>
<organism evidence="1 2">
    <name type="scientific">Subtercola boreus</name>
    <dbReference type="NCBI Taxonomy" id="120213"/>
    <lineage>
        <taxon>Bacteria</taxon>
        <taxon>Bacillati</taxon>
        <taxon>Actinomycetota</taxon>
        <taxon>Actinomycetes</taxon>
        <taxon>Micrococcales</taxon>
        <taxon>Microbacteriaceae</taxon>
        <taxon>Subtercola</taxon>
    </lineage>
</organism>
<gene>
    <name evidence="1" type="ORF">B7R21_14920</name>
</gene>
<dbReference type="RefSeq" id="WP_116284024.1">
    <property type="nucleotide sequence ID" value="NZ_NBXA01000026.1"/>
</dbReference>
<sequence>MTDSPPPYALLLRGTNTADHGVQVALPIGADGEPERILRFQGEAWELLTQSVTRGGFFEYGNPRTL</sequence>
<dbReference type="EMBL" id="NBXA01000026">
    <property type="protein sequence ID" value="RFA07484.1"/>
    <property type="molecule type" value="Genomic_DNA"/>
</dbReference>
<dbReference type="AlphaFoldDB" id="A0A3E0VCA1"/>
<proteinExistence type="predicted"/>
<protein>
    <submittedName>
        <fullName evidence="1">Uncharacterized protein</fullName>
    </submittedName>
</protein>
<evidence type="ECO:0000313" key="1">
    <source>
        <dbReference type="EMBL" id="RFA07484.1"/>
    </source>
</evidence>
<reference evidence="1 2" key="1">
    <citation type="submission" date="2017-04" db="EMBL/GenBank/DDBJ databases">
        <title>Comparative genome analysis of Subtercola boreus.</title>
        <authorList>
            <person name="Cho Y.-J."/>
            <person name="Cho A."/>
            <person name="Kim O.-S."/>
            <person name="Lee J.-I."/>
        </authorList>
    </citation>
    <scope>NUCLEOTIDE SEQUENCE [LARGE SCALE GENOMIC DNA]</scope>
    <source>
        <strain evidence="1 2">P27444</strain>
    </source>
</reference>
<dbReference type="OrthoDB" id="9801699at2"/>
<name>A0A3E0VCA1_9MICO</name>